<proteinExistence type="predicted"/>
<name>A0AA88IFL0_ARTSF</name>
<reference evidence="3" key="1">
    <citation type="submission" date="2023-07" db="EMBL/GenBank/DDBJ databases">
        <title>Chromosome-level genome assembly of Artemia franciscana.</title>
        <authorList>
            <person name="Jo E."/>
        </authorList>
    </citation>
    <scope>NUCLEOTIDE SEQUENCE</scope>
    <source>
        <tissue evidence="3">Whole body</tissue>
    </source>
</reference>
<feature type="compositionally biased region" description="Basic and acidic residues" evidence="2">
    <location>
        <begin position="22"/>
        <end position="36"/>
    </location>
</feature>
<feature type="compositionally biased region" description="Polar residues" evidence="2">
    <location>
        <begin position="1"/>
        <end position="16"/>
    </location>
</feature>
<organism evidence="3 4">
    <name type="scientific">Artemia franciscana</name>
    <name type="common">Brine shrimp</name>
    <name type="synonym">Artemia sanfranciscana</name>
    <dbReference type="NCBI Taxonomy" id="6661"/>
    <lineage>
        <taxon>Eukaryota</taxon>
        <taxon>Metazoa</taxon>
        <taxon>Ecdysozoa</taxon>
        <taxon>Arthropoda</taxon>
        <taxon>Crustacea</taxon>
        <taxon>Branchiopoda</taxon>
        <taxon>Anostraca</taxon>
        <taxon>Artemiidae</taxon>
        <taxon>Artemia</taxon>
    </lineage>
</organism>
<sequence>MSSPFDTNVTQVSLLNEESDDSPGKKLVENGQETRADNAAKMIAYTNECREKFKTSPKSDKVKSSGPVSLSQILSKTKISPPQIVSPSLVVSTSVYKPQMGNGTSCFNDSEIPGIVSNSVAGANKSSVIPTSVRPSIDVVKSADSDKNSKVGQLESEIVQLRLQLKRKEETVTKLEKEIHQYIG</sequence>
<protein>
    <submittedName>
        <fullName evidence="3">Uncharacterized protein</fullName>
    </submittedName>
</protein>
<evidence type="ECO:0000256" key="1">
    <source>
        <dbReference type="SAM" id="Coils"/>
    </source>
</evidence>
<feature type="coiled-coil region" evidence="1">
    <location>
        <begin position="151"/>
        <end position="178"/>
    </location>
</feature>
<evidence type="ECO:0000256" key="2">
    <source>
        <dbReference type="SAM" id="MobiDB-lite"/>
    </source>
</evidence>
<keyword evidence="4" id="KW-1185">Reference proteome</keyword>
<evidence type="ECO:0000313" key="4">
    <source>
        <dbReference type="Proteomes" id="UP001187531"/>
    </source>
</evidence>
<dbReference type="Proteomes" id="UP001187531">
    <property type="component" value="Unassembled WGS sequence"/>
</dbReference>
<feature type="region of interest" description="Disordered" evidence="2">
    <location>
        <begin position="1"/>
        <end position="36"/>
    </location>
</feature>
<accession>A0AA88IFL0</accession>
<keyword evidence="1" id="KW-0175">Coiled coil</keyword>
<dbReference type="EMBL" id="JAVRJZ010000002">
    <property type="protein sequence ID" value="KAK2725856.1"/>
    <property type="molecule type" value="Genomic_DNA"/>
</dbReference>
<dbReference type="AlphaFoldDB" id="A0AA88IFL0"/>
<comment type="caution">
    <text evidence="3">The sequence shown here is derived from an EMBL/GenBank/DDBJ whole genome shotgun (WGS) entry which is preliminary data.</text>
</comment>
<gene>
    <name evidence="3" type="ORF">QYM36_000356</name>
</gene>
<evidence type="ECO:0000313" key="3">
    <source>
        <dbReference type="EMBL" id="KAK2725856.1"/>
    </source>
</evidence>